<gene>
    <name evidence="2" type="ordered locus">BMQ_pBM50093</name>
</gene>
<protein>
    <submittedName>
        <fullName evidence="2">Uncharacterized protein</fullName>
    </submittedName>
</protein>
<evidence type="ECO:0000256" key="1">
    <source>
        <dbReference type="SAM" id="Phobius"/>
    </source>
</evidence>
<feature type="transmembrane region" description="Helical" evidence="1">
    <location>
        <begin position="39"/>
        <end position="60"/>
    </location>
</feature>
<dbReference type="AlphaFoldDB" id="D5E3Q7"/>
<proteinExistence type="predicted"/>
<accession>D5E3Q7</accession>
<geneLocation type="plasmid" evidence="2 3">
    <name>pBM500</name>
</geneLocation>
<sequence>MINVPSRVTSFKVFFEKNKTEVSDLFLFSSHVHNQKSHLFLLTIQVIYACFFIIYESIFIL</sequence>
<dbReference type="KEGG" id="bmq:BMQ_pBM50093"/>
<organism evidence="2 3">
    <name type="scientific">Priestia megaterium (strain ATCC 12872 / QMB1551)</name>
    <name type="common">Bacillus megaterium</name>
    <dbReference type="NCBI Taxonomy" id="545693"/>
    <lineage>
        <taxon>Bacteria</taxon>
        <taxon>Bacillati</taxon>
        <taxon>Bacillota</taxon>
        <taxon>Bacilli</taxon>
        <taxon>Bacillales</taxon>
        <taxon>Bacillaceae</taxon>
        <taxon>Priestia</taxon>
    </lineage>
</organism>
<reference evidence="2 3" key="1">
    <citation type="journal article" date="2011" name="J. Bacteriol.">
        <title>Genome sequences of the biotechnologically important Bacillus megaterium strains QM B1551 and DSM319.</title>
        <authorList>
            <person name="Eppinger M."/>
            <person name="Bunk B."/>
            <person name="Johns M.A."/>
            <person name="Edirisinghe J.N."/>
            <person name="Kutumbaka K.K."/>
            <person name="Koenig S.S."/>
            <person name="Huot Creasy H."/>
            <person name="Rosovitz M.J."/>
            <person name="Riley D.R."/>
            <person name="Daugherty S."/>
            <person name="Martin M."/>
            <person name="Elbourne L.D."/>
            <person name="Paulsen I."/>
            <person name="Biedendieck R."/>
            <person name="Braun C."/>
            <person name="Grayburn S."/>
            <person name="Dhingra S."/>
            <person name="Lukyanchuk V."/>
            <person name="Ball B."/>
            <person name="Ul-Qamar R."/>
            <person name="Seibel J."/>
            <person name="Bremer E."/>
            <person name="Jahn D."/>
            <person name="Ravel J."/>
            <person name="Vary P.S."/>
        </authorList>
    </citation>
    <scope>NUCLEOTIDE SEQUENCE [LARGE SCALE GENOMIC DNA]</scope>
    <source>
        <strain evidence="3">ATCC 12872 / QMB1551</strain>
        <plasmid evidence="2">pBM500</plasmid>
    </source>
</reference>
<keyword evidence="1" id="KW-0472">Membrane</keyword>
<name>D5E3Q7_PRIM1</name>
<evidence type="ECO:0000313" key="3">
    <source>
        <dbReference type="Proteomes" id="UP000000935"/>
    </source>
</evidence>
<dbReference type="EMBL" id="CP001988">
    <property type="protein sequence ID" value="ADE72432.1"/>
    <property type="molecule type" value="Genomic_DNA"/>
</dbReference>
<dbReference type="HOGENOM" id="CLU_2912873_0_0_9"/>
<evidence type="ECO:0000313" key="2">
    <source>
        <dbReference type="EMBL" id="ADE72432.1"/>
    </source>
</evidence>
<keyword evidence="1" id="KW-1133">Transmembrane helix</keyword>
<dbReference type="Proteomes" id="UP000000935">
    <property type="component" value="Plasmid pBM500"/>
</dbReference>
<keyword evidence="3" id="KW-1185">Reference proteome</keyword>
<keyword evidence="2" id="KW-0614">Plasmid</keyword>
<keyword evidence="1" id="KW-0812">Transmembrane</keyword>